<evidence type="ECO:0000256" key="4">
    <source>
        <dbReference type="ARBA" id="ARBA00022989"/>
    </source>
</evidence>
<feature type="transmembrane region" description="Helical" evidence="7">
    <location>
        <begin position="348"/>
        <end position="373"/>
    </location>
</feature>
<evidence type="ECO:0000256" key="3">
    <source>
        <dbReference type="ARBA" id="ARBA00022692"/>
    </source>
</evidence>
<feature type="transmembrane region" description="Helical" evidence="7">
    <location>
        <begin position="403"/>
        <end position="423"/>
    </location>
</feature>
<feature type="transmembrane region" description="Helical" evidence="7">
    <location>
        <begin position="524"/>
        <end position="544"/>
    </location>
</feature>
<feature type="transmembrane region" description="Helical" evidence="7">
    <location>
        <begin position="248"/>
        <end position="272"/>
    </location>
</feature>
<dbReference type="Proteomes" id="UP000006804">
    <property type="component" value="Chromosome"/>
</dbReference>
<feature type="transmembrane region" description="Helical" evidence="7">
    <location>
        <begin position="20"/>
        <end position="40"/>
    </location>
</feature>
<dbReference type="PANTHER" id="PTHR30572">
    <property type="entry name" value="MEMBRANE COMPONENT OF TRANSPORTER-RELATED"/>
    <property type="match status" value="1"/>
</dbReference>
<evidence type="ECO:0000256" key="6">
    <source>
        <dbReference type="ARBA" id="ARBA00038076"/>
    </source>
</evidence>
<evidence type="ECO:0000259" key="8">
    <source>
        <dbReference type="Pfam" id="PF02687"/>
    </source>
</evidence>
<dbReference type="GO" id="GO:0022857">
    <property type="term" value="F:transmembrane transporter activity"/>
    <property type="evidence" value="ECO:0007669"/>
    <property type="project" value="TreeGrafter"/>
</dbReference>
<keyword evidence="5 7" id="KW-0472">Membrane</keyword>
<dbReference type="InterPro" id="IPR003838">
    <property type="entry name" value="ABC3_permease_C"/>
</dbReference>
<dbReference type="eggNOG" id="COG4591">
    <property type="taxonomic scope" value="Bacteria"/>
</dbReference>
<feature type="transmembrane region" description="Helical" evidence="7">
    <location>
        <begin position="472"/>
        <end position="494"/>
    </location>
</feature>
<dbReference type="RefSeq" id="WP_013932653.1">
    <property type="nucleotide sequence ID" value="NC_015707.1"/>
</dbReference>
<feature type="transmembrane region" description="Helical" evidence="7">
    <location>
        <begin position="740"/>
        <end position="765"/>
    </location>
</feature>
<dbReference type="PANTHER" id="PTHR30572:SF4">
    <property type="entry name" value="ABC TRANSPORTER PERMEASE YTRF"/>
    <property type="match status" value="1"/>
</dbReference>
<evidence type="ECO:0000313" key="10">
    <source>
        <dbReference type="Proteomes" id="UP000006804"/>
    </source>
</evidence>
<evidence type="ECO:0000256" key="5">
    <source>
        <dbReference type="ARBA" id="ARBA00023136"/>
    </source>
</evidence>
<keyword evidence="4 7" id="KW-1133">Transmembrane helix</keyword>
<dbReference type="InterPro" id="IPR050250">
    <property type="entry name" value="Macrolide_Exporter_MacB"/>
</dbReference>
<feature type="domain" description="ABC3 transporter permease C-terminal" evidence="8">
    <location>
        <begin position="255"/>
        <end position="384"/>
    </location>
</feature>
<keyword evidence="3 7" id="KW-0812">Transmembrane</keyword>
<evidence type="ECO:0000256" key="7">
    <source>
        <dbReference type="SAM" id="Phobius"/>
    </source>
</evidence>
<dbReference type="HOGENOM" id="CLU_334317_0_0_0"/>
<proteinExistence type="inferred from homology"/>
<dbReference type="eggNOG" id="COG0577">
    <property type="taxonomic scope" value="Bacteria"/>
</dbReference>
<dbReference type="AlphaFoldDB" id="F7YUG7"/>
<comment type="subcellular location">
    <subcellularLocation>
        <location evidence="1">Cell membrane</location>
        <topology evidence="1">Multi-pass membrane protein</topology>
    </subcellularLocation>
</comment>
<dbReference type="EMBL" id="CP002351">
    <property type="protein sequence ID" value="AEH51438.1"/>
    <property type="molecule type" value="Genomic_DNA"/>
</dbReference>
<dbReference type="KEGG" id="tta:Theth_1375"/>
<evidence type="ECO:0000313" key="9">
    <source>
        <dbReference type="EMBL" id="AEH51438.1"/>
    </source>
</evidence>
<evidence type="ECO:0000256" key="1">
    <source>
        <dbReference type="ARBA" id="ARBA00004651"/>
    </source>
</evidence>
<feature type="transmembrane region" description="Helical" evidence="7">
    <location>
        <begin position="838"/>
        <end position="859"/>
    </location>
</feature>
<dbReference type="GO" id="GO:0005886">
    <property type="term" value="C:plasma membrane"/>
    <property type="evidence" value="ECO:0007669"/>
    <property type="project" value="UniProtKB-SubCell"/>
</dbReference>
<sequence length="872" mass="97388" precursor="true">MLKTILKIAFRNFKAHFKTAFVLILGISIPSMLIVGGLSINDSIKNWVVSSFSKNFGPADAYVENRRNNIFMKFSLDEQIVSSIASHEKVKKILPVSETVGRIMYEDKSADCLIIGVYPEDLKNFVDKQLDLFSGEVIISRSLANLLKISLGVEVVVNVGAGEKKFTVTHIGEDGFLNFRGENLHYLGTIFVHIDDFAGPGGFPTRIYLNLNGKLEEHSTIVEDLRKISNVRAVAMKFQLLNSPANRALGYVTIAFSGFSILASFILVYLFAKSFAEERSSTMVILRTLGMKTIHIMAAFFIEGLAYLLVAGIFGGFFGILLARYLLEKFIETVKILNVSFVPSFEGFSLHVTFPTVLLGIFAGLVVPMLIFLRKIWQITNKPPVQMFEVQVENLQSLTFKKAIRMVGLSLICLGILTILFIGKFQIFGILSLAVGLTLIFLNPIVSLLIGVFLTCLISYLPPSQNVGGWEILQRGAAFYISAWLIFAYAIFLARRFLSKFVGKASVSSFIALSYVERNWKNSFIIASMFSLIVFVMTLVITVHSNVQRFVKQRMENGLFGYDFIVIRNPLKLIFSKSEIEICNGILSYSRVYVAEFENDLIVFVDENFLKQALVPFETDPRWREKLLEPGKAIVGYLQKNDLPTGKTVSGRVRSPFRIGGTSSVELEVVDVFDMRQLLVPTKYVASTKSLPKEVRPIPVLLAKIDPENVSQIKSFYSKLFDFPIHVKEELNKLFSGIDLLVQTAVVLLYFGLISGFSAIAFHSLRSVVVRRRLTGTLMAVGMSSYNISLAFILENIVIASIGILVGSFAGYFESRNVLRLIFELFGSGEFSFPLKNFVLLIIAIYTFMIIAVSLPVVLTKKSPAEALRAPD</sequence>
<feature type="transmembrane region" description="Helical" evidence="7">
    <location>
        <begin position="308"/>
        <end position="327"/>
    </location>
</feature>
<feature type="transmembrane region" description="Helical" evidence="7">
    <location>
        <begin position="786"/>
        <end position="813"/>
    </location>
</feature>
<keyword evidence="2" id="KW-1003">Cell membrane</keyword>
<name>F7YUG7_9THEM</name>
<keyword evidence="10" id="KW-1185">Reference proteome</keyword>
<dbReference type="STRING" id="688269.Theth_1375"/>
<comment type="similarity">
    <text evidence="6">Belongs to the ABC-4 integral membrane protein family.</text>
</comment>
<evidence type="ECO:0000256" key="2">
    <source>
        <dbReference type="ARBA" id="ARBA00022475"/>
    </source>
</evidence>
<feature type="transmembrane region" description="Helical" evidence="7">
    <location>
        <begin position="430"/>
        <end position="460"/>
    </location>
</feature>
<protein>
    <recommendedName>
        <fullName evidence="8">ABC3 transporter permease C-terminal domain-containing protein</fullName>
    </recommendedName>
</protein>
<gene>
    <name evidence="9" type="ORF">Theth_1375</name>
</gene>
<dbReference type="OrthoDB" id="39370at2"/>
<dbReference type="PATRIC" id="fig|688269.3.peg.1415"/>
<dbReference type="Pfam" id="PF02687">
    <property type="entry name" value="FtsX"/>
    <property type="match status" value="1"/>
</dbReference>
<reference evidence="9 10" key="1">
    <citation type="submission" date="2010-11" db="EMBL/GenBank/DDBJ databases">
        <title>The complete genome of Thermotoga thermarum DSM 5069.</title>
        <authorList>
            <consortium name="US DOE Joint Genome Institute (JGI-PGF)"/>
            <person name="Lucas S."/>
            <person name="Copeland A."/>
            <person name="Lapidus A."/>
            <person name="Bruce D."/>
            <person name="Goodwin L."/>
            <person name="Pitluck S."/>
            <person name="Kyrpides N."/>
            <person name="Mavromatis K."/>
            <person name="Ivanova N."/>
            <person name="Zeytun A."/>
            <person name="Brettin T."/>
            <person name="Detter J.C."/>
            <person name="Tapia R."/>
            <person name="Han C."/>
            <person name="Land M."/>
            <person name="Hauser L."/>
            <person name="Markowitz V."/>
            <person name="Cheng J.-F."/>
            <person name="Hugenholtz P."/>
            <person name="Woyke T."/>
            <person name="Wu D."/>
            <person name="Spring S."/>
            <person name="Schroeder M."/>
            <person name="Brambilla E."/>
            <person name="Klenk H.-P."/>
            <person name="Eisen J.A."/>
        </authorList>
    </citation>
    <scope>NUCLEOTIDE SEQUENCE [LARGE SCALE GENOMIC DNA]</scope>
    <source>
        <strain evidence="9 10">DSM 5069</strain>
    </source>
</reference>
<organism evidence="9 10">
    <name type="scientific">Pseudothermotoga thermarum DSM 5069</name>
    <dbReference type="NCBI Taxonomy" id="688269"/>
    <lineage>
        <taxon>Bacteria</taxon>
        <taxon>Thermotogati</taxon>
        <taxon>Thermotogota</taxon>
        <taxon>Thermotogae</taxon>
        <taxon>Thermotogales</taxon>
        <taxon>Thermotogaceae</taxon>
        <taxon>Pseudothermotoga</taxon>
    </lineage>
</organism>
<accession>F7YUG7</accession>